<dbReference type="RefSeq" id="XP_060282705.1">
    <property type="nucleotide sequence ID" value="XM_060428142.1"/>
</dbReference>
<keyword evidence="3" id="KW-1185">Reference proteome</keyword>
<proteinExistence type="predicted"/>
<organism evidence="2 3">
    <name type="scientific">Phialemonium atrogriseum</name>
    <dbReference type="NCBI Taxonomy" id="1093897"/>
    <lineage>
        <taxon>Eukaryota</taxon>
        <taxon>Fungi</taxon>
        <taxon>Dikarya</taxon>
        <taxon>Ascomycota</taxon>
        <taxon>Pezizomycotina</taxon>
        <taxon>Sordariomycetes</taxon>
        <taxon>Sordariomycetidae</taxon>
        <taxon>Cephalothecales</taxon>
        <taxon>Cephalothecaceae</taxon>
        <taxon>Phialemonium</taxon>
    </lineage>
</organism>
<evidence type="ECO:0000313" key="3">
    <source>
        <dbReference type="Proteomes" id="UP001244011"/>
    </source>
</evidence>
<dbReference type="GeneID" id="85311329"/>
<dbReference type="Proteomes" id="UP001244011">
    <property type="component" value="Unassembled WGS sequence"/>
</dbReference>
<reference evidence="2" key="1">
    <citation type="submission" date="2023-06" db="EMBL/GenBank/DDBJ databases">
        <title>Genome-scale phylogeny and comparative genomics of the fungal order Sordariales.</title>
        <authorList>
            <consortium name="Lawrence Berkeley National Laboratory"/>
            <person name="Hensen N."/>
            <person name="Bonometti L."/>
            <person name="Westerberg I."/>
            <person name="Brannstrom I.O."/>
            <person name="Guillou S."/>
            <person name="Cros-Aarteil S."/>
            <person name="Calhoun S."/>
            <person name="Haridas S."/>
            <person name="Kuo A."/>
            <person name="Mondo S."/>
            <person name="Pangilinan J."/>
            <person name="Riley R."/>
            <person name="Labutti K."/>
            <person name="Andreopoulos B."/>
            <person name="Lipzen A."/>
            <person name="Chen C."/>
            <person name="Yanf M."/>
            <person name="Daum C."/>
            <person name="Ng V."/>
            <person name="Clum A."/>
            <person name="Steindorff A."/>
            <person name="Ohm R."/>
            <person name="Martin F."/>
            <person name="Silar P."/>
            <person name="Natvig D."/>
            <person name="Lalanne C."/>
            <person name="Gautier V."/>
            <person name="Ament-Velasquez S.L."/>
            <person name="Kruys A."/>
            <person name="Hutchinson M.I."/>
            <person name="Powell A.J."/>
            <person name="Barry K."/>
            <person name="Miller A.N."/>
            <person name="Grigoriev I.V."/>
            <person name="Debuchy R."/>
            <person name="Gladieux P."/>
            <person name="Thoren M.H."/>
            <person name="Johannesson H."/>
        </authorList>
    </citation>
    <scope>NUCLEOTIDE SEQUENCE</scope>
    <source>
        <strain evidence="2">8032-3</strain>
    </source>
</reference>
<name>A0AAJ0C0K2_9PEZI</name>
<evidence type="ECO:0000313" key="2">
    <source>
        <dbReference type="EMBL" id="KAK1766492.1"/>
    </source>
</evidence>
<dbReference type="AlphaFoldDB" id="A0AAJ0C0K2"/>
<accession>A0AAJ0C0K2</accession>
<feature type="region of interest" description="Disordered" evidence="1">
    <location>
        <begin position="32"/>
        <end position="84"/>
    </location>
</feature>
<gene>
    <name evidence="2" type="ORF">QBC33DRAFT_541223</name>
</gene>
<feature type="compositionally biased region" description="Polar residues" evidence="1">
    <location>
        <begin position="61"/>
        <end position="70"/>
    </location>
</feature>
<sequence length="941" mass="106393">MFIARDISLKGVARGGWSIIRQPQSPHVARRGQSTIAAHGEQQHGSCQDQAGPVPQFYQPGDSQNESVVQSDPKRLGHGKRARRQREGYLTVSPALILAMHLGDEKSRNIAKKAKDFEAIALSRSLRLPVLTTQMLMMQEEARNPTSLSEALLTNNWDTRVKHLEYKGITKEQIVHWAWILSGETSDSRLERFLSTDQHKPIFLLLALLRPEETFKRRGDFVALLEYISKFYCTPREGPPNTQPRAIGMATDPRLNMTTHRFLMVLKRLVQHSLRLWPDLLEPIARLVTAYIMTIPTDNRFTTSWRKRPATPQVGYGARCEVFNAAIHLLAMTAPLNPLANAKYNWEAQKLMLAFSTGLERQLVLVQSSYWAIRSIIMGLEKSQAEEKVAVRSKKTWPPYREEWDGLDERRRPEDDLSRSVKAGILAREAGYPETDYDRALDALGGAILGESPTVQTRSMKPRLWKGKLAGFNIYTAWAARVKATRNAHEAWRIFEVPPEEGLKPNFQVYEEMFEKLLSRPVADPSSAVPGNAKEVFPPYEANLTAVEKARLQPPSVAELYDRMLQSGDRPDGRVLALLVANSHSEDMAMQYLQDSPHGSVASVLRESTLDAASSEALLEMPLGTFNAYISLLCKLHSSQYLSAASQSFVNPDSHIHRAIMLTSTRLAPNSQEGRTYKPPWHNIMRTLATTRTLFISRELENNHLETLSTVLELYEKAKDQTGMDAVLFEQLTFAVSRTMFAIFTDKKYPDFERRPDRTYRVSSVGSKWTPDTAAAFPLYAKELLQEAHSILVAGFNELVSPDQGGSPGDPDTTTPGPPRVVQIYRYMRVLGLYDDIPEMARVLRWIVRACYDGRFRGSATTLGTRDHAHMMDMLACFRALAEGRLSKKELRGFEESILELSEEKDIPWLWPQAVGDREDISQVENVAERWSLVLHPAWSS</sequence>
<evidence type="ECO:0000256" key="1">
    <source>
        <dbReference type="SAM" id="MobiDB-lite"/>
    </source>
</evidence>
<comment type="caution">
    <text evidence="2">The sequence shown here is derived from an EMBL/GenBank/DDBJ whole genome shotgun (WGS) entry which is preliminary data.</text>
</comment>
<dbReference type="EMBL" id="MU839011">
    <property type="protein sequence ID" value="KAK1766492.1"/>
    <property type="molecule type" value="Genomic_DNA"/>
</dbReference>
<evidence type="ECO:0008006" key="4">
    <source>
        <dbReference type="Google" id="ProtNLM"/>
    </source>
</evidence>
<protein>
    <recommendedName>
        <fullName evidence="4">Prefoldin subunit</fullName>
    </recommendedName>
</protein>